<proteinExistence type="predicted"/>
<evidence type="ECO:0000313" key="2">
    <source>
        <dbReference type="Proteomes" id="UP001219525"/>
    </source>
</evidence>
<sequence>MVSIPLLHGRLEPKESGTPSVNKLCRRHYLSRVVVTDHRLALTRLLCGSFFFRGLCTNPGLFSFDTTCCRKCGLDRETPGHVFMLCRAQETVAERAALADTLSRDFHRSWDPVFTRNGAEDLMRSLIFDWNTVVPMARFIYQVVRQWKWFGHRLPTMVCELAPESDDEDGGMWDFETVTEDGSEGDGMEMEIAF</sequence>
<evidence type="ECO:0008006" key="3">
    <source>
        <dbReference type="Google" id="ProtNLM"/>
    </source>
</evidence>
<organism evidence="1 2">
    <name type="scientific">Mycena pura</name>
    <dbReference type="NCBI Taxonomy" id="153505"/>
    <lineage>
        <taxon>Eukaryota</taxon>
        <taxon>Fungi</taxon>
        <taxon>Dikarya</taxon>
        <taxon>Basidiomycota</taxon>
        <taxon>Agaricomycotina</taxon>
        <taxon>Agaricomycetes</taxon>
        <taxon>Agaricomycetidae</taxon>
        <taxon>Agaricales</taxon>
        <taxon>Marasmiineae</taxon>
        <taxon>Mycenaceae</taxon>
        <taxon>Mycena</taxon>
    </lineage>
</organism>
<reference evidence="1" key="1">
    <citation type="submission" date="2023-03" db="EMBL/GenBank/DDBJ databases">
        <title>Massive genome expansion in bonnet fungi (Mycena s.s.) driven by repeated elements and novel gene families across ecological guilds.</title>
        <authorList>
            <consortium name="Lawrence Berkeley National Laboratory"/>
            <person name="Harder C.B."/>
            <person name="Miyauchi S."/>
            <person name="Viragh M."/>
            <person name="Kuo A."/>
            <person name="Thoen E."/>
            <person name="Andreopoulos B."/>
            <person name="Lu D."/>
            <person name="Skrede I."/>
            <person name="Drula E."/>
            <person name="Henrissat B."/>
            <person name="Morin E."/>
            <person name="Kohler A."/>
            <person name="Barry K."/>
            <person name="LaButti K."/>
            <person name="Morin E."/>
            <person name="Salamov A."/>
            <person name="Lipzen A."/>
            <person name="Mereny Z."/>
            <person name="Hegedus B."/>
            <person name="Baldrian P."/>
            <person name="Stursova M."/>
            <person name="Weitz H."/>
            <person name="Taylor A."/>
            <person name="Grigoriev I.V."/>
            <person name="Nagy L.G."/>
            <person name="Martin F."/>
            <person name="Kauserud H."/>
        </authorList>
    </citation>
    <scope>NUCLEOTIDE SEQUENCE</scope>
    <source>
        <strain evidence="1">9144</strain>
    </source>
</reference>
<protein>
    <recommendedName>
        <fullName evidence="3">Reverse transcriptase</fullName>
    </recommendedName>
</protein>
<evidence type="ECO:0000313" key="1">
    <source>
        <dbReference type="EMBL" id="KAJ7197666.1"/>
    </source>
</evidence>
<gene>
    <name evidence="1" type="ORF">GGX14DRAFT_402582</name>
</gene>
<dbReference type="Proteomes" id="UP001219525">
    <property type="component" value="Unassembled WGS sequence"/>
</dbReference>
<dbReference type="EMBL" id="JARJCW010000077">
    <property type="protein sequence ID" value="KAJ7197666.1"/>
    <property type="molecule type" value="Genomic_DNA"/>
</dbReference>
<keyword evidence="2" id="KW-1185">Reference proteome</keyword>
<comment type="caution">
    <text evidence="1">The sequence shown here is derived from an EMBL/GenBank/DDBJ whole genome shotgun (WGS) entry which is preliminary data.</text>
</comment>
<dbReference type="AlphaFoldDB" id="A0AAD6UY08"/>
<accession>A0AAD6UY08</accession>
<name>A0AAD6UY08_9AGAR</name>